<dbReference type="EMBL" id="FMZE01000010">
    <property type="protein sequence ID" value="SDD61131.1"/>
    <property type="molecule type" value="Genomic_DNA"/>
</dbReference>
<gene>
    <name evidence="1" type="ORF">SAMN05421630_110198</name>
</gene>
<dbReference type="Proteomes" id="UP000199494">
    <property type="component" value="Unassembled WGS sequence"/>
</dbReference>
<dbReference type="AlphaFoldDB" id="A0A1G6W5K1"/>
<proteinExistence type="predicted"/>
<protein>
    <submittedName>
        <fullName evidence="1">Uncharacterized protein</fullName>
    </submittedName>
</protein>
<organism evidence="1 2">
    <name type="scientific">Prauserella marina</name>
    <dbReference type="NCBI Taxonomy" id="530584"/>
    <lineage>
        <taxon>Bacteria</taxon>
        <taxon>Bacillati</taxon>
        <taxon>Actinomycetota</taxon>
        <taxon>Actinomycetes</taxon>
        <taxon>Pseudonocardiales</taxon>
        <taxon>Pseudonocardiaceae</taxon>
        <taxon>Prauserella</taxon>
    </lineage>
</organism>
<dbReference type="STRING" id="530584.SAMN05421630_110198"/>
<reference evidence="1 2" key="1">
    <citation type="submission" date="2016-10" db="EMBL/GenBank/DDBJ databases">
        <authorList>
            <person name="de Groot N.N."/>
        </authorList>
    </citation>
    <scope>NUCLEOTIDE SEQUENCE [LARGE SCALE GENOMIC DNA]</scope>
    <source>
        <strain evidence="1 2">CGMCC 4.5506</strain>
    </source>
</reference>
<evidence type="ECO:0000313" key="2">
    <source>
        <dbReference type="Proteomes" id="UP000199494"/>
    </source>
</evidence>
<name>A0A1G6W5K1_9PSEU</name>
<evidence type="ECO:0000313" key="1">
    <source>
        <dbReference type="EMBL" id="SDD61131.1"/>
    </source>
</evidence>
<accession>A0A1G6W5K1</accession>
<sequence>MVPRSRALKHSMGVLPVAAAAMLGSAHVGFAAEPPPGDDGQVMVVPGDISGRFAPPSVDMEALEKRGHAPIRPGRAPVAGSVPQQDDVAGTYAAAGEPSAIPPGCAVGAFGVGGVSGTGAPSGNAYGIRCLDPVPDDEASPDAAGAAAAPSPAELAARAFEQMRLPLPVPEHSPDVRLPDGRDAVVVGEHTWIWTDPDVWQPVVERVQVGAVWAEVTAVPVGMTIDSGTGGSTSCSGPGTPYDRSYGLHTPSPDCGFVYTRSSLGQPNDHVTAEWAIRWVVTWVGSDGSTDLGGDFPEMSSRATASFVVAEVQALRAN</sequence>
<keyword evidence="2" id="KW-1185">Reference proteome</keyword>